<keyword evidence="4" id="KW-0808">Transferase</keyword>
<dbReference type="EC" id="2.7.13.3" evidence="2"/>
<evidence type="ECO:0000259" key="9">
    <source>
        <dbReference type="Pfam" id="PF07568"/>
    </source>
</evidence>
<protein>
    <recommendedName>
        <fullName evidence="2">histidine kinase</fullName>
        <ecNumber evidence="2">2.7.13.3</ecNumber>
    </recommendedName>
</protein>
<dbReference type="Gene3D" id="3.30.565.10">
    <property type="entry name" value="Histidine kinase-like ATPase, C-terminal domain"/>
    <property type="match status" value="1"/>
</dbReference>
<keyword evidence="5" id="KW-0547">Nucleotide-binding</keyword>
<keyword evidence="8" id="KW-0472">Membrane</keyword>
<organism evidence="10 11">
    <name type="scientific">Marivivens donghaensis</name>
    <dbReference type="NCBI Taxonomy" id="1699413"/>
    <lineage>
        <taxon>Bacteria</taxon>
        <taxon>Pseudomonadati</taxon>
        <taxon>Pseudomonadota</taxon>
        <taxon>Alphaproteobacteria</taxon>
        <taxon>Rhodobacterales</taxon>
        <taxon>Paracoccaceae</taxon>
        <taxon>Marivivens group</taxon>
        <taxon>Marivivens</taxon>
    </lineage>
</organism>
<dbReference type="RefSeq" id="WP_167637472.1">
    <property type="nucleotide sequence ID" value="NZ_JAATOP010000003.1"/>
</dbReference>
<dbReference type="SUPFAM" id="SSF55874">
    <property type="entry name" value="ATPase domain of HSP90 chaperone/DNA topoisomerase II/histidine kinase"/>
    <property type="match status" value="1"/>
</dbReference>
<reference evidence="10 11" key="1">
    <citation type="submission" date="2020-03" db="EMBL/GenBank/DDBJ databases">
        <title>Bacterial isolates of synthetic phycosphere.</title>
        <authorList>
            <person name="Fu H."/>
            <person name="Moran M.A."/>
        </authorList>
    </citation>
    <scope>NUCLEOTIDE SEQUENCE [LARGE SCALE GENOMIC DNA]</scope>
    <source>
        <strain evidence="10 11">HF1</strain>
    </source>
</reference>
<feature type="domain" description="Signal transduction histidine kinase subgroup 2 dimerisation and phosphoacceptor" evidence="9">
    <location>
        <begin position="356"/>
        <end position="429"/>
    </location>
</feature>
<dbReference type="Proteomes" id="UP000709466">
    <property type="component" value="Unassembled WGS sequence"/>
</dbReference>
<keyword evidence="3" id="KW-0597">Phosphoprotein</keyword>
<evidence type="ECO:0000313" key="11">
    <source>
        <dbReference type="Proteomes" id="UP000709466"/>
    </source>
</evidence>
<evidence type="ECO:0000256" key="1">
    <source>
        <dbReference type="ARBA" id="ARBA00000085"/>
    </source>
</evidence>
<dbReference type="Pfam" id="PF07568">
    <property type="entry name" value="HisKA_2"/>
    <property type="match status" value="1"/>
</dbReference>
<dbReference type="InterPro" id="IPR036890">
    <property type="entry name" value="HATPase_C_sf"/>
</dbReference>
<keyword evidence="6 10" id="KW-0418">Kinase</keyword>
<feature type="transmembrane region" description="Helical" evidence="8">
    <location>
        <begin position="267"/>
        <end position="290"/>
    </location>
</feature>
<evidence type="ECO:0000313" key="10">
    <source>
        <dbReference type="EMBL" id="NIY72087.1"/>
    </source>
</evidence>
<dbReference type="InterPro" id="IPR011495">
    <property type="entry name" value="Sig_transdc_His_kin_sub2_dim/P"/>
</dbReference>
<dbReference type="PANTHER" id="PTHR41523">
    <property type="entry name" value="TWO-COMPONENT SYSTEM SENSOR PROTEIN"/>
    <property type="match status" value="1"/>
</dbReference>
<evidence type="ECO:0000256" key="2">
    <source>
        <dbReference type="ARBA" id="ARBA00012438"/>
    </source>
</evidence>
<keyword evidence="8" id="KW-0812">Transmembrane</keyword>
<evidence type="ECO:0000256" key="4">
    <source>
        <dbReference type="ARBA" id="ARBA00022679"/>
    </source>
</evidence>
<accession>A0ABX0VZK6</accession>
<sequence>MAGLLTLAILPVGIMSLLQSQQIAEQAARRQESSLLALTSEAAASEAQAIANARGLVSGLSALVAEAVEDPQAPPNSCSELFARIIREEGMFSFAGFIDVNGTIQCGSSGVGTDVSDGPSFEAMSARPVPQVVSNSLGPISGESIMISTGPVVRDGEYIGHVAVSIPHNNLRNLPFVGETPQPLDLLVFNYDGELISSVTDRDAVMDELPVNRDPAQMASRVQYALTDYDRTGDRRIFAVVPIVPGEVFAMGIWPAERFTWDLVSPYVFPFLMLLAGWIGAVFAVWKLVIRHIRNLRRNMEFFSDHREIRPLSSDGRLSIEFEEIDQAWTELAHRLLMDEAELEGMVREKNVLLKEVHHRVKNNLQLIASIVNMKLRRATTVEAHNALKDVQGRVMSIAAVHRALYSNPSSGQVRADELLKNVIDATLQAVMPSDWNIDIESHYEPVGLYPDQAVPLLLLAAEAVTNSLKYMGRLPDGTARLSIDLRNLPDGLARLTVSNTCGVQLMPADQVTGSGLGKSLMQGFALQIGGGCLIKESEVGHTFSVDFSPAPFDAEQQVPDIKDHHA</sequence>
<evidence type="ECO:0000256" key="3">
    <source>
        <dbReference type="ARBA" id="ARBA00022553"/>
    </source>
</evidence>
<evidence type="ECO:0000256" key="6">
    <source>
        <dbReference type="ARBA" id="ARBA00022777"/>
    </source>
</evidence>
<evidence type="ECO:0000256" key="7">
    <source>
        <dbReference type="ARBA" id="ARBA00022840"/>
    </source>
</evidence>
<dbReference type="EMBL" id="JAATOP010000003">
    <property type="protein sequence ID" value="NIY72087.1"/>
    <property type="molecule type" value="Genomic_DNA"/>
</dbReference>
<proteinExistence type="predicted"/>
<dbReference type="GO" id="GO:0016301">
    <property type="term" value="F:kinase activity"/>
    <property type="evidence" value="ECO:0007669"/>
    <property type="project" value="UniProtKB-KW"/>
</dbReference>
<keyword evidence="7" id="KW-0067">ATP-binding</keyword>
<dbReference type="PANTHER" id="PTHR41523:SF8">
    <property type="entry name" value="ETHYLENE RESPONSE SENSOR PROTEIN"/>
    <property type="match status" value="1"/>
</dbReference>
<dbReference type="Gene3D" id="3.30.450.20">
    <property type="entry name" value="PAS domain"/>
    <property type="match status" value="2"/>
</dbReference>
<keyword evidence="8" id="KW-1133">Transmembrane helix</keyword>
<comment type="caution">
    <text evidence="10">The sequence shown here is derived from an EMBL/GenBank/DDBJ whole genome shotgun (WGS) entry which is preliminary data.</text>
</comment>
<evidence type="ECO:0000256" key="8">
    <source>
        <dbReference type="SAM" id="Phobius"/>
    </source>
</evidence>
<gene>
    <name evidence="10" type="ORF">HCZ30_06515</name>
</gene>
<evidence type="ECO:0000256" key="5">
    <source>
        <dbReference type="ARBA" id="ARBA00022741"/>
    </source>
</evidence>
<keyword evidence="11" id="KW-1185">Reference proteome</keyword>
<comment type="catalytic activity">
    <reaction evidence="1">
        <text>ATP + protein L-histidine = ADP + protein N-phospho-L-histidine.</text>
        <dbReference type="EC" id="2.7.13.3"/>
    </reaction>
</comment>
<name>A0ABX0VZK6_9RHOB</name>